<evidence type="ECO:0000313" key="2">
    <source>
        <dbReference type="EMBL" id="KFJ03135.1"/>
    </source>
</evidence>
<proteinExistence type="predicted"/>
<keyword evidence="3" id="KW-1185">Reference proteome</keyword>
<dbReference type="AlphaFoldDB" id="A0A087E5T4"/>
<dbReference type="STRING" id="77635.BISU_3029"/>
<feature type="compositionally biased region" description="Basic and acidic residues" evidence="1">
    <location>
        <begin position="61"/>
        <end position="71"/>
    </location>
</feature>
<feature type="compositionally biased region" description="Low complexity" evidence="1">
    <location>
        <begin position="83"/>
        <end position="100"/>
    </location>
</feature>
<protein>
    <submittedName>
        <fullName evidence="2">Uncharacterized protein</fullName>
    </submittedName>
</protein>
<comment type="caution">
    <text evidence="2">The sequence shown here is derived from an EMBL/GenBank/DDBJ whole genome shotgun (WGS) entry which is preliminary data.</text>
</comment>
<evidence type="ECO:0000256" key="1">
    <source>
        <dbReference type="SAM" id="MobiDB-lite"/>
    </source>
</evidence>
<dbReference type="Proteomes" id="UP000029055">
    <property type="component" value="Unassembled WGS sequence"/>
</dbReference>
<gene>
    <name evidence="2" type="ORF">BISU_3029</name>
</gene>
<accession>A0A087E5T4</accession>
<sequence length="153" mass="16545">MTSETREEKSSWSMSPWDRIVERSRSDAFSPLWPMYLTPWALALTTLTVLPKGVAALWEKPGPRPAERPEAGPEAGVPPPGPAGASAGPSGAAFPSLGAPDADGRVPVASPADAWSLARLSLRARVVRLMSLSDASPPFVLMAWIMRFPRIWW</sequence>
<feature type="region of interest" description="Disordered" evidence="1">
    <location>
        <begin position="58"/>
        <end position="105"/>
    </location>
</feature>
<name>A0A087E5T4_9BIFI</name>
<organism evidence="2 3">
    <name type="scientific">Bifidobacterium subtile</name>
    <dbReference type="NCBI Taxonomy" id="77635"/>
    <lineage>
        <taxon>Bacteria</taxon>
        <taxon>Bacillati</taxon>
        <taxon>Actinomycetota</taxon>
        <taxon>Actinomycetes</taxon>
        <taxon>Bifidobacteriales</taxon>
        <taxon>Bifidobacteriaceae</taxon>
        <taxon>Bifidobacterium</taxon>
    </lineage>
</organism>
<dbReference type="EMBL" id="JGZR01000007">
    <property type="protein sequence ID" value="KFJ03135.1"/>
    <property type="molecule type" value="Genomic_DNA"/>
</dbReference>
<evidence type="ECO:0000313" key="3">
    <source>
        <dbReference type="Proteomes" id="UP000029055"/>
    </source>
</evidence>
<reference evidence="2 3" key="1">
    <citation type="submission" date="2014-03" db="EMBL/GenBank/DDBJ databases">
        <title>Genomics of Bifidobacteria.</title>
        <authorList>
            <person name="Ventura M."/>
            <person name="Milani C."/>
            <person name="Lugli G.A."/>
        </authorList>
    </citation>
    <scope>NUCLEOTIDE SEQUENCE [LARGE SCALE GENOMIC DNA]</scope>
    <source>
        <strain evidence="2 3">LMG 11597</strain>
    </source>
</reference>